<dbReference type="EMBL" id="JACXAF010000002">
    <property type="protein sequence ID" value="MBD1388228.1"/>
    <property type="molecule type" value="Genomic_DNA"/>
</dbReference>
<evidence type="ECO:0000313" key="2">
    <source>
        <dbReference type="EMBL" id="MBD1388228.1"/>
    </source>
</evidence>
<sequence>MTSFKLFRNVGFAVACASLLSMPALADEQKIQDCRIVATYIDQHIPQFAQQENSDSKPELAAGTQVAFADKAKNQRFQELTREVIAMTATTGIAESHWWNAVYQKKCADDLLVVSRG</sequence>
<reference evidence="2" key="1">
    <citation type="submission" date="2020-09" db="EMBL/GenBank/DDBJ databases">
        <title>A novel bacterium of genus Neiella, isolated from South China Sea.</title>
        <authorList>
            <person name="Huang H."/>
            <person name="Mo K."/>
            <person name="Hu Y."/>
        </authorList>
    </citation>
    <scope>NUCLEOTIDE SEQUENCE</scope>
    <source>
        <strain evidence="2">HB171785</strain>
    </source>
</reference>
<evidence type="ECO:0000313" key="3">
    <source>
        <dbReference type="Proteomes" id="UP000638014"/>
    </source>
</evidence>
<name>A0A8J6QTT1_9GAMM</name>
<proteinExistence type="predicted"/>
<protein>
    <submittedName>
        <fullName evidence="2">Uncharacterized protein</fullName>
    </submittedName>
</protein>
<feature type="signal peptide" evidence="1">
    <location>
        <begin position="1"/>
        <end position="26"/>
    </location>
</feature>
<dbReference type="RefSeq" id="WP_191143355.1">
    <property type="nucleotide sequence ID" value="NZ_JACXAF010000002.1"/>
</dbReference>
<comment type="caution">
    <text evidence="2">The sequence shown here is derived from an EMBL/GenBank/DDBJ whole genome shotgun (WGS) entry which is preliminary data.</text>
</comment>
<evidence type="ECO:0000256" key="1">
    <source>
        <dbReference type="SAM" id="SignalP"/>
    </source>
</evidence>
<gene>
    <name evidence="2" type="ORF">IC617_02185</name>
</gene>
<keyword evidence="1" id="KW-0732">Signal</keyword>
<accession>A0A8J6QTT1</accession>
<dbReference type="Proteomes" id="UP000638014">
    <property type="component" value="Unassembled WGS sequence"/>
</dbReference>
<organism evidence="2 3">
    <name type="scientific">Neiella litorisoli</name>
    <dbReference type="NCBI Taxonomy" id="2771431"/>
    <lineage>
        <taxon>Bacteria</taxon>
        <taxon>Pseudomonadati</taxon>
        <taxon>Pseudomonadota</taxon>
        <taxon>Gammaproteobacteria</taxon>
        <taxon>Alteromonadales</taxon>
        <taxon>Echinimonadaceae</taxon>
        <taxon>Neiella</taxon>
    </lineage>
</organism>
<dbReference type="AlphaFoldDB" id="A0A8J6QTT1"/>
<keyword evidence="3" id="KW-1185">Reference proteome</keyword>
<feature type="chain" id="PRO_5035195178" evidence="1">
    <location>
        <begin position="27"/>
        <end position="117"/>
    </location>
</feature>